<name>A0A9K3HNL5_HELAN</name>
<evidence type="ECO:0000313" key="1">
    <source>
        <dbReference type="EMBL" id="KAF5781648.1"/>
    </source>
</evidence>
<gene>
    <name evidence="1" type="ORF">HanXRQr2_Chr11g0486221</name>
</gene>
<reference evidence="1" key="1">
    <citation type="journal article" date="2017" name="Nature">
        <title>The sunflower genome provides insights into oil metabolism, flowering and Asterid evolution.</title>
        <authorList>
            <person name="Badouin H."/>
            <person name="Gouzy J."/>
            <person name="Grassa C.J."/>
            <person name="Murat F."/>
            <person name="Staton S.E."/>
            <person name="Cottret L."/>
            <person name="Lelandais-Briere C."/>
            <person name="Owens G.L."/>
            <person name="Carrere S."/>
            <person name="Mayjonade B."/>
            <person name="Legrand L."/>
            <person name="Gill N."/>
            <person name="Kane N.C."/>
            <person name="Bowers J.E."/>
            <person name="Hubner S."/>
            <person name="Bellec A."/>
            <person name="Berard A."/>
            <person name="Berges H."/>
            <person name="Blanchet N."/>
            <person name="Boniface M.C."/>
            <person name="Brunel D."/>
            <person name="Catrice O."/>
            <person name="Chaidir N."/>
            <person name="Claudel C."/>
            <person name="Donnadieu C."/>
            <person name="Faraut T."/>
            <person name="Fievet G."/>
            <person name="Helmstetter N."/>
            <person name="King M."/>
            <person name="Knapp S.J."/>
            <person name="Lai Z."/>
            <person name="Le Paslier M.C."/>
            <person name="Lippi Y."/>
            <person name="Lorenzon L."/>
            <person name="Mandel J.R."/>
            <person name="Marage G."/>
            <person name="Marchand G."/>
            <person name="Marquand E."/>
            <person name="Bret-Mestries E."/>
            <person name="Morien E."/>
            <person name="Nambeesan S."/>
            <person name="Nguyen T."/>
            <person name="Pegot-Espagnet P."/>
            <person name="Pouilly N."/>
            <person name="Raftis F."/>
            <person name="Sallet E."/>
            <person name="Schiex T."/>
            <person name="Thomas J."/>
            <person name="Vandecasteele C."/>
            <person name="Vares D."/>
            <person name="Vear F."/>
            <person name="Vautrin S."/>
            <person name="Crespi M."/>
            <person name="Mangin B."/>
            <person name="Burke J.M."/>
            <person name="Salse J."/>
            <person name="Munos S."/>
            <person name="Vincourt P."/>
            <person name="Rieseberg L.H."/>
            <person name="Langlade N.B."/>
        </authorList>
    </citation>
    <scope>NUCLEOTIDE SEQUENCE</scope>
    <source>
        <tissue evidence="1">Leaves</tissue>
    </source>
</reference>
<proteinExistence type="predicted"/>
<accession>A0A9K3HNL5</accession>
<protein>
    <submittedName>
        <fullName evidence="1">Uncharacterized protein</fullName>
    </submittedName>
</protein>
<dbReference type="Gramene" id="mRNA:HanXRQr2_Chr11g0486221">
    <property type="protein sequence ID" value="mRNA:HanXRQr2_Chr11g0486221"/>
    <property type="gene ID" value="HanXRQr2_Chr11g0486221"/>
</dbReference>
<organism evidence="1 2">
    <name type="scientific">Helianthus annuus</name>
    <name type="common">Common sunflower</name>
    <dbReference type="NCBI Taxonomy" id="4232"/>
    <lineage>
        <taxon>Eukaryota</taxon>
        <taxon>Viridiplantae</taxon>
        <taxon>Streptophyta</taxon>
        <taxon>Embryophyta</taxon>
        <taxon>Tracheophyta</taxon>
        <taxon>Spermatophyta</taxon>
        <taxon>Magnoliopsida</taxon>
        <taxon>eudicotyledons</taxon>
        <taxon>Gunneridae</taxon>
        <taxon>Pentapetalae</taxon>
        <taxon>asterids</taxon>
        <taxon>campanulids</taxon>
        <taxon>Asterales</taxon>
        <taxon>Asteraceae</taxon>
        <taxon>Asteroideae</taxon>
        <taxon>Heliantheae alliance</taxon>
        <taxon>Heliantheae</taxon>
        <taxon>Helianthus</taxon>
    </lineage>
</organism>
<sequence>MRTKRCKVLLFLWRREPICQRYDLLIYQLPYSWILIHSFSSQSLSLPNLNLCSIDRDAESCKNRSSTSAIFILPLIYSMALSNQQTVDYLSFKLVIVGDGGTGKLFEVLFCFNNIDIRGEFMWLFGCKYFVMWKGDEDDRDGGWSYSRDSYQLGFPAKKVMTNHSLALIVKRGQNPIFLYILFVCLG</sequence>
<comment type="caution">
    <text evidence="1">The sequence shown here is derived from an EMBL/GenBank/DDBJ whole genome shotgun (WGS) entry which is preliminary data.</text>
</comment>
<keyword evidence="2" id="KW-1185">Reference proteome</keyword>
<evidence type="ECO:0000313" key="2">
    <source>
        <dbReference type="Proteomes" id="UP000215914"/>
    </source>
</evidence>
<dbReference type="EMBL" id="MNCJ02000326">
    <property type="protein sequence ID" value="KAF5781648.1"/>
    <property type="molecule type" value="Genomic_DNA"/>
</dbReference>
<dbReference type="Proteomes" id="UP000215914">
    <property type="component" value="Unassembled WGS sequence"/>
</dbReference>
<reference evidence="1" key="2">
    <citation type="submission" date="2020-06" db="EMBL/GenBank/DDBJ databases">
        <title>Helianthus annuus Genome sequencing and assembly Release 2.</title>
        <authorList>
            <person name="Gouzy J."/>
            <person name="Langlade N."/>
            <person name="Munos S."/>
        </authorList>
    </citation>
    <scope>NUCLEOTIDE SEQUENCE</scope>
    <source>
        <tissue evidence="1">Leaves</tissue>
    </source>
</reference>
<dbReference type="AlphaFoldDB" id="A0A9K3HNL5"/>